<name>X0T2P5_9ZZZZ</name>
<protein>
    <submittedName>
        <fullName evidence="1">Uncharacterized protein</fullName>
    </submittedName>
</protein>
<dbReference type="EMBL" id="BARS01016468">
    <property type="protein sequence ID" value="GAF87484.1"/>
    <property type="molecule type" value="Genomic_DNA"/>
</dbReference>
<dbReference type="AlphaFoldDB" id="X0T2P5"/>
<comment type="caution">
    <text evidence="1">The sequence shown here is derived from an EMBL/GenBank/DDBJ whole genome shotgun (WGS) entry which is preliminary data.</text>
</comment>
<sequence>MTEIFKLSQIKEALKNIDPIHAVEEGFLAYSQGKVVVLLLERWFLSALLERST</sequence>
<gene>
    <name evidence="1" type="ORF">S01H1_27097</name>
</gene>
<proteinExistence type="predicted"/>
<organism evidence="1">
    <name type="scientific">marine sediment metagenome</name>
    <dbReference type="NCBI Taxonomy" id="412755"/>
    <lineage>
        <taxon>unclassified sequences</taxon>
        <taxon>metagenomes</taxon>
        <taxon>ecological metagenomes</taxon>
    </lineage>
</organism>
<reference evidence="1" key="1">
    <citation type="journal article" date="2014" name="Front. Microbiol.">
        <title>High frequency of phylogenetically diverse reductive dehalogenase-homologous genes in deep subseafloor sedimentary metagenomes.</title>
        <authorList>
            <person name="Kawai M."/>
            <person name="Futagami T."/>
            <person name="Toyoda A."/>
            <person name="Takaki Y."/>
            <person name="Nishi S."/>
            <person name="Hori S."/>
            <person name="Arai W."/>
            <person name="Tsubouchi T."/>
            <person name="Morono Y."/>
            <person name="Uchiyama I."/>
            <person name="Ito T."/>
            <person name="Fujiyama A."/>
            <person name="Inagaki F."/>
            <person name="Takami H."/>
        </authorList>
    </citation>
    <scope>NUCLEOTIDE SEQUENCE</scope>
    <source>
        <strain evidence="1">Expedition CK06-06</strain>
    </source>
</reference>
<accession>X0T2P5</accession>
<evidence type="ECO:0000313" key="1">
    <source>
        <dbReference type="EMBL" id="GAF87484.1"/>
    </source>
</evidence>